<dbReference type="InParanoid" id="A0A0G4ER25"/>
<dbReference type="Proteomes" id="UP000041254">
    <property type="component" value="Unassembled WGS sequence"/>
</dbReference>
<dbReference type="VEuPathDB" id="CryptoDB:Vbra_5340"/>
<feature type="signal peptide" evidence="1">
    <location>
        <begin position="1"/>
        <end position="23"/>
    </location>
</feature>
<dbReference type="InterPro" id="IPR010297">
    <property type="entry name" value="DUF900_hydrolase"/>
</dbReference>
<sequence length="449" mass="50396">MSASLFRAGFWVSLLSLLTTTSGGPTKERHQSQAMKFLGLLLCVAFPVVRCHDISAGTPAGFLHTHGPINGSPLKRRITSLQGRNNKVDPDEELLFITNHRMNVPDGEESVGQAASQPTSVSFDEKNNDASGNVHFCESGTDDEHKEIFSEKFLARLRNSKAETILFSIHGFNVQPTDALDETAKIQAQFNTMAAERGDDAGRVKVVGLIWPCGDKIGIIRDYWDDRRRAYASVCGFERVLAKVLRADERMLTNQLPDPETDLLMQKNVSIMAHSMGNRVLWQTLIRADEMYPIEGIFRDIFMVAADVPNNVLDEPSSICMAADRVSVYYASDDLPLTYSLGRIPSGWRQRIGRLGPAKMDRVHKNVWEIDCSRFNNKLGGRLYGHGYHTPQVRLDDQDYPNPVLRHAWQTMIDRQVDTMGKPEEARSLVLSLLYSQKKAGQQQFERGS</sequence>
<dbReference type="PhylomeDB" id="A0A0G4ER25"/>
<name>A0A0G4ER25_VITBC</name>
<reference evidence="2 3" key="1">
    <citation type="submission" date="2014-11" db="EMBL/GenBank/DDBJ databases">
        <authorList>
            <person name="Zhu J."/>
            <person name="Qi W."/>
            <person name="Song R."/>
        </authorList>
    </citation>
    <scope>NUCLEOTIDE SEQUENCE [LARGE SCALE GENOMIC DNA]</scope>
</reference>
<keyword evidence="1" id="KW-0732">Signal</keyword>
<evidence type="ECO:0000313" key="3">
    <source>
        <dbReference type="Proteomes" id="UP000041254"/>
    </source>
</evidence>
<evidence type="ECO:0000256" key="1">
    <source>
        <dbReference type="SAM" id="SignalP"/>
    </source>
</evidence>
<keyword evidence="3" id="KW-1185">Reference proteome</keyword>
<accession>A0A0G4ER25</accession>
<evidence type="ECO:0000313" key="2">
    <source>
        <dbReference type="EMBL" id="CEM00021.1"/>
    </source>
</evidence>
<dbReference type="Pfam" id="PF05990">
    <property type="entry name" value="DUF900"/>
    <property type="match status" value="1"/>
</dbReference>
<dbReference type="EMBL" id="CDMY01000294">
    <property type="protein sequence ID" value="CEM00021.1"/>
    <property type="molecule type" value="Genomic_DNA"/>
</dbReference>
<proteinExistence type="predicted"/>
<dbReference type="AlphaFoldDB" id="A0A0G4ER25"/>
<feature type="chain" id="PRO_5005188048" evidence="1">
    <location>
        <begin position="24"/>
        <end position="449"/>
    </location>
</feature>
<protein>
    <submittedName>
        <fullName evidence="2">Uncharacterized protein</fullName>
    </submittedName>
</protein>
<gene>
    <name evidence="2" type="ORF">Vbra_5340</name>
</gene>
<organism evidence="2 3">
    <name type="scientific">Vitrella brassicaformis (strain CCMP3155)</name>
    <dbReference type="NCBI Taxonomy" id="1169540"/>
    <lineage>
        <taxon>Eukaryota</taxon>
        <taxon>Sar</taxon>
        <taxon>Alveolata</taxon>
        <taxon>Colpodellida</taxon>
        <taxon>Vitrellaceae</taxon>
        <taxon>Vitrella</taxon>
    </lineage>
</organism>